<dbReference type="PANTHER" id="PTHR31621">
    <property type="entry name" value="PROTEIN DMP3"/>
    <property type="match status" value="1"/>
</dbReference>
<evidence type="ECO:0000256" key="3">
    <source>
        <dbReference type="ARBA" id="ARBA00022692"/>
    </source>
</evidence>
<evidence type="ECO:0008006" key="10">
    <source>
        <dbReference type="Google" id="ProtNLM"/>
    </source>
</evidence>
<evidence type="ECO:0000313" key="8">
    <source>
        <dbReference type="EMBL" id="RAL44926.1"/>
    </source>
</evidence>
<evidence type="ECO:0000256" key="1">
    <source>
        <dbReference type="ARBA" id="ARBA00004141"/>
    </source>
</evidence>
<keyword evidence="5 7" id="KW-0472">Membrane</keyword>
<evidence type="ECO:0000313" key="9">
    <source>
        <dbReference type="Proteomes" id="UP000249390"/>
    </source>
</evidence>
<comment type="subcellular location">
    <subcellularLocation>
        <location evidence="1">Membrane</location>
        <topology evidence="1">Multi-pass membrane protein</topology>
    </subcellularLocation>
</comment>
<name>A0A328DHM0_9ASTE</name>
<dbReference type="InterPro" id="IPR007770">
    <property type="entry name" value="DMP"/>
</dbReference>
<dbReference type="PANTHER" id="PTHR31621:SF1">
    <property type="entry name" value="PROTEIN DMP5"/>
    <property type="match status" value="1"/>
</dbReference>
<dbReference type="GO" id="GO:0005737">
    <property type="term" value="C:cytoplasm"/>
    <property type="evidence" value="ECO:0007669"/>
    <property type="project" value="UniProtKB-ARBA"/>
</dbReference>
<dbReference type="GO" id="GO:0016020">
    <property type="term" value="C:membrane"/>
    <property type="evidence" value="ECO:0007669"/>
    <property type="project" value="UniProtKB-SubCell"/>
</dbReference>
<reference evidence="8 9" key="1">
    <citation type="submission" date="2018-06" db="EMBL/GenBank/DDBJ databases">
        <title>The Genome of Cuscuta australis (Dodder) Provides Insight into the Evolution of Plant Parasitism.</title>
        <authorList>
            <person name="Liu H."/>
        </authorList>
    </citation>
    <scope>NUCLEOTIDE SEQUENCE [LARGE SCALE GENOMIC DNA]</scope>
    <source>
        <strain evidence="9">cv. Yunnan</strain>
        <tissue evidence="8">Vines</tissue>
    </source>
</reference>
<keyword evidence="3 7" id="KW-0812">Transmembrane</keyword>
<proteinExistence type="inferred from homology"/>
<evidence type="ECO:0000256" key="2">
    <source>
        <dbReference type="ARBA" id="ARBA00008707"/>
    </source>
</evidence>
<evidence type="ECO:0000256" key="4">
    <source>
        <dbReference type="ARBA" id="ARBA00022989"/>
    </source>
</evidence>
<comment type="similarity">
    <text evidence="2">Belongs to the plant DMP1 protein family.</text>
</comment>
<organism evidence="8 9">
    <name type="scientific">Cuscuta australis</name>
    <dbReference type="NCBI Taxonomy" id="267555"/>
    <lineage>
        <taxon>Eukaryota</taxon>
        <taxon>Viridiplantae</taxon>
        <taxon>Streptophyta</taxon>
        <taxon>Embryophyta</taxon>
        <taxon>Tracheophyta</taxon>
        <taxon>Spermatophyta</taxon>
        <taxon>Magnoliopsida</taxon>
        <taxon>eudicotyledons</taxon>
        <taxon>Gunneridae</taxon>
        <taxon>Pentapetalae</taxon>
        <taxon>asterids</taxon>
        <taxon>lamiids</taxon>
        <taxon>Solanales</taxon>
        <taxon>Convolvulaceae</taxon>
        <taxon>Cuscuteae</taxon>
        <taxon>Cuscuta</taxon>
        <taxon>Cuscuta subgen. Grammica</taxon>
        <taxon>Cuscuta sect. Cleistogrammica</taxon>
    </lineage>
</organism>
<evidence type="ECO:0000256" key="5">
    <source>
        <dbReference type="ARBA" id="ARBA00023136"/>
    </source>
</evidence>
<feature type="transmembrane region" description="Helical" evidence="7">
    <location>
        <begin position="154"/>
        <end position="172"/>
    </location>
</feature>
<accession>A0A328DHM0</accession>
<dbReference type="Pfam" id="PF05078">
    <property type="entry name" value="DUF679"/>
    <property type="match status" value="1"/>
</dbReference>
<protein>
    <recommendedName>
        <fullName evidence="10">DUF679 domain-containing protein</fullName>
    </recommendedName>
</protein>
<comment type="caution">
    <text evidence="8">The sequence shown here is derived from an EMBL/GenBank/DDBJ whole genome shotgun (WGS) entry which is preliminary data.</text>
</comment>
<keyword evidence="9" id="KW-1185">Reference proteome</keyword>
<keyword evidence="4 7" id="KW-1133">Transmembrane helix</keyword>
<dbReference type="GO" id="GO:0010256">
    <property type="term" value="P:endomembrane system organization"/>
    <property type="evidence" value="ECO:0007669"/>
    <property type="project" value="TreeGrafter"/>
</dbReference>
<feature type="region of interest" description="Disordered" evidence="6">
    <location>
        <begin position="1"/>
        <end position="42"/>
    </location>
</feature>
<gene>
    <name evidence="8" type="ORF">DM860_003685</name>
</gene>
<dbReference type="Proteomes" id="UP000249390">
    <property type="component" value="Unassembled WGS sequence"/>
</dbReference>
<dbReference type="EMBL" id="NQVE01000142">
    <property type="protein sequence ID" value="RAL44926.1"/>
    <property type="molecule type" value="Genomic_DNA"/>
</dbReference>
<feature type="transmembrane region" description="Helical" evidence="7">
    <location>
        <begin position="192"/>
        <end position="211"/>
    </location>
</feature>
<evidence type="ECO:0000256" key="7">
    <source>
        <dbReference type="SAM" id="Phobius"/>
    </source>
</evidence>
<evidence type="ECO:0000256" key="6">
    <source>
        <dbReference type="SAM" id="MobiDB-lite"/>
    </source>
</evidence>
<dbReference type="AlphaFoldDB" id="A0A328DHM0"/>
<feature type="compositionally biased region" description="Polar residues" evidence="6">
    <location>
        <begin position="1"/>
        <end position="17"/>
    </location>
</feature>
<sequence>MSQTPNLRSRTSTSSAPQEADAERASNNSEAPRRLEVIPGSLPSSSLSQRALESTANLANLLPTGTLLAFQLLTPIFTHNGSCDAATRPLTLALLSALALSCFLASFTDSVRAPAGERVYYGFATPRGMRMFDAPAAADAGITSKDLERYRVGLVDYVHAVLSVLVFAATALRDKNVVDCLYPRAGPETREALDAVPIGIGLLSSLLFIAFPTRRHGIGFPVTSGGAYQKTITS</sequence>